<accession>A0A5C3N3I8</accession>
<dbReference type="PANTHER" id="PTHR32026:SF10">
    <property type="entry name" value="METHYLTRANSFERASE-LIKE PROTEIN 24-RELATED"/>
    <property type="match status" value="1"/>
</dbReference>
<organism evidence="2 3">
    <name type="scientific">Heliocybe sulcata</name>
    <dbReference type="NCBI Taxonomy" id="5364"/>
    <lineage>
        <taxon>Eukaryota</taxon>
        <taxon>Fungi</taxon>
        <taxon>Dikarya</taxon>
        <taxon>Basidiomycota</taxon>
        <taxon>Agaricomycotina</taxon>
        <taxon>Agaricomycetes</taxon>
        <taxon>Gloeophyllales</taxon>
        <taxon>Gloeophyllaceae</taxon>
        <taxon>Heliocybe</taxon>
    </lineage>
</organism>
<sequence length="328" mass="37804">MPSVLQRHPRYSLLVGLVLIGTMFMLSTDSLPDYGLRSVVTYDPSLPSRVARSEMAYQAMLNKRHKLIERFGPTPKDIATFPPNQEPWPAYTVWDFFPPAFNCPHEIERPGAMGDGGKWTCGLSRIEKKPDCVIYSVGINYESSYEAEVLERSRRCQVWGYDFTVDSFGPQIPWSLKSRTHFHPYRLAGTDVPEENQYTLETLMQMNGHTHIDILKIDIESWEFETLNTMIKPYVTSGRPLPFGQLQLEIHLWGKKFSEFLQWWEMLEEAGLRPFFTEPNLVYQNYNKGADAELAEYSFLNIKGDNIFVADPPTQNTPDAIVYRRDAA</sequence>
<evidence type="ECO:0000259" key="1">
    <source>
        <dbReference type="Pfam" id="PF13383"/>
    </source>
</evidence>
<proteinExistence type="predicted"/>
<name>A0A5C3N3I8_9AGAM</name>
<dbReference type="InterPro" id="IPR026913">
    <property type="entry name" value="METTL24"/>
</dbReference>
<dbReference type="Pfam" id="PF13383">
    <property type="entry name" value="Methyltransf_22"/>
    <property type="match status" value="1"/>
</dbReference>
<dbReference type="EMBL" id="ML213513">
    <property type="protein sequence ID" value="TFK50678.1"/>
    <property type="molecule type" value="Genomic_DNA"/>
</dbReference>
<dbReference type="InterPro" id="IPR025714">
    <property type="entry name" value="Methyltranfer_dom"/>
</dbReference>
<dbReference type="STRING" id="5364.A0A5C3N3I8"/>
<protein>
    <recommendedName>
        <fullName evidence="1">Methyltransferase domain-containing protein</fullName>
    </recommendedName>
</protein>
<evidence type="ECO:0000313" key="3">
    <source>
        <dbReference type="Proteomes" id="UP000305948"/>
    </source>
</evidence>
<keyword evidence="3" id="KW-1185">Reference proteome</keyword>
<dbReference type="PANTHER" id="PTHR32026">
    <property type="entry name" value="METHYLTRANSFERASE-LIKE PROTEIN 24"/>
    <property type="match status" value="1"/>
</dbReference>
<dbReference type="Proteomes" id="UP000305948">
    <property type="component" value="Unassembled WGS sequence"/>
</dbReference>
<dbReference type="AlphaFoldDB" id="A0A5C3N3I8"/>
<evidence type="ECO:0000313" key="2">
    <source>
        <dbReference type="EMBL" id="TFK50678.1"/>
    </source>
</evidence>
<feature type="domain" description="Methyltransferase" evidence="1">
    <location>
        <begin position="93"/>
        <end position="283"/>
    </location>
</feature>
<reference evidence="2 3" key="1">
    <citation type="journal article" date="2019" name="Nat. Ecol. Evol.">
        <title>Megaphylogeny resolves global patterns of mushroom evolution.</title>
        <authorList>
            <person name="Varga T."/>
            <person name="Krizsan K."/>
            <person name="Foldi C."/>
            <person name="Dima B."/>
            <person name="Sanchez-Garcia M."/>
            <person name="Sanchez-Ramirez S."/>
            <person name="Szollosi G.J."/>
            <person name="Szarkandi J.G."/>
            <person name="Papp V."/>
            <person name="Albert L."/>
            <person name="Andreopoulos W."/>
            <person name="Angelini C."/>
            <person name="Antonin V."/>
            <person name="Barry K.W."/>
            <person name="Bougher N.L."/>
            <person name="Buchanan P."/>
            <person name="Buyck B."/>
            <person name="Bense V."/>
            <person name="Catcheside P."/>
            <person name="Chovatia M."/>
            <person name="Cooper J."/>
            <person name="Damon W."/>
            <person name="Desjardin D."/>
            <person name="Finy P."/>
            <person name="Geml J."/>
            <person name="Haridas S."/>
            <person name="Hughes K."/>
            <person name="Justo A."/>
            <person name="Karasinski D."/>
            <person name="Kautmanova I."/>
            <person name="Kiss B."/>
            <person name="Kocsube S."/>
            <person name="Kotiranta H."/>
            <person name="LaButti K.M."/>
            <person name="Lechner B.E."/>
            <person name="Liimatainen K."/>
            <person name="Lipzen A."/>
            <person name="Lukacs Z."/>
            <person name="Mihaltcheva S."/>
            <person name="Morgado L.N."/>
            <person name="Niskanen T."/>
            <person name="Noordeloos M.E."/>
            <person name="Ohm R.A."/>
            <person name="Ortiz-Santana B."/>
            <person name="Ovrebo C."/>
            <person name="Racz N."/>
            <person name="Riley R."/>
            <person name="Savchenko A."/>
            <person name="Shiryaev A."/>
            <person name="Soop K."/>
            <person name="Spirin V."/>
            <person name="Szebenyi C."/>
            <person name="Tomsovsky M."/>
            <person name="Tulloss R.E."/>
            <person name="Uehling J."/>
            <person name="Grigoriev I.V."/>
            <person name="Vagvolgyi C."/>
            <person name="Papp T."/>
            <person name="Martin F.M."/>
            <person name="Miettinen O."/>
            <person name="Hibbett D.S."/>
            <person name="Nagy L.G."/>
        </authorList>
    </citation>
    <scope>NUCLEOTIDE SEQUENCE [LARGE SCALE GENOMIC DNA]</scope>
    <source>
        <strain evidence="2 3">OMC1185</strain>
    </source>
</reference>
<dbReference type="OrthoDB" id="10006218at2759"/>
<gene>
    <name evidence="2" type="ORF">OE88DRAFT_1661239</name>
</gene>